<keyword evidence="4" id="KW-1185">Reference proteome</keyword>
<gene>
    <name evidence="3" type="ORF">Cni_G20994</name>
</gene>
<evidence type="ECO:0000259" key="2">
    <source>
        <dbReference type="Pfam" id="PF12937"/>
    </source>
</evidence>
<evidence type="ECO:0000313" key="4">
    <source>
        <dbReference type="Proteomes" id="UP001327560"/>
    </source>
</evidence>
<dbReference type="InterPro" id="IPR001810">
    <property type="entry name" value="F-box_dom"/>
</dbReference>
<evidence type="ECO:0000259" key="1">
    <source>
        <dbReference type="Pfam" id="PF03478"/>
    </source>
</evidence>
<proteinExistence type="predicted"/>
<dbReference type="Proteomes" id="UP001327560">
    <property type="component" value="Chromosome 6"/>
</dbReference>
<name>A0AAQ3KNM9_9LILI</name>
<dbReference type="Gene3D" id="1.20.1280.50">
    <property type="match status" value="1"/>
</dbReference>
<feature type="domain" description="KIB1-4 beta-propeller" evidence="1">
    <location>
        <begin position="94"/>
        <end position="253"/>
    </location>
</feature>
<dbReference type="InterPro" id="IPR036047">
    <property type="entry name" value="F-box-like_dom_sf"/>
</dbReference>
<reference evidence="3 4" key="1">
    <citation type="submission" date="2023-10" db="EMBL/GenBank/DDBJ databases">
        <title>Chromosome-scale genome assembly provides insights into flower coloration mechanisms of Canna indica.</title>
        <authorList>
            <person name="Li C."/>
        </authorList>
    </citation>
    <scope>NUCLEOTIDE SEQUENCE [LARGE SCALE GENOMIC DNA]</scope>
    <source>
        <tissue evidence="3">Flower</tissue>
    </source>
</reference>
<dbReference type="SUPFAM" id="SSF81383">
    <property type="entry name" value="F-box domain"/>
    <property type="match status" value="1"/>
</dbReference>
<dbReference type="AlphaFoldDB" id="A0AAQ3KNM9"/>
<dbReference type="InterPro" id="IPR005174">
    <property type="entry name" value="KIB1-4_b-propeller"/>
</dbReference>
<dbReference type="PANTHER" id="PTHR44586">
    <property type="entry name" value="F-BOX DOMAIN CONTAINING PROTEIN, EXPRESSED"/>
    <property type="match status" value="1"/>
</dbReference>
<dbReference type="EMBL" id="CP136895">
    <property type="protein sequence ID" value="WOL12228.1"/>
    <property type="molecule type" value="Genomic_DNA"/>
</dbReference>
<sequence length="255" mass="28809">MMPKRSKRTPPPPSSSSMADWSQIQEDLLLSIFSKLQIHDMVRSATVCSSWSVVVRKLFSHQLDFRHLSLRHMSPWLMFSVSGEEKSSSFASAISLSDQEVFTIPIPEPPLRDRFCIGSSHGWLIASNQQSDLQMLNPVTGVQMDLPPVTTMDRVKPIVDRQGCISGYLVLDDPYPPADYGVEDLRFFLYRKAILSSDPSLGDYTVALLHRPFQLLSFTRAGDNKWTALSIIKQGLYEDATFYQGKLYTVTIKTN</sequence>
<dbReference type="PANTHER" id="PTHR44586:SF25">
    <property type="entry name" value="(WILD MALAYSIAN BANANA) HYPOTHETICAL PROTEIN"/>
    <property type="match status" value="1"/>
</dbReference>
<dbReference type="Pfam" id="PF03478">
    <property type="entry name" value="Beta-prop_KIB1-4"/>
    <property type="match status" value="1"/>
</dbReference>
<protein>
    <submittedName>
        <fullName evidence="3">F-box protein</fullName>
    </submittedName>
</protein>
<dbReference type="Pfam" id="PF12937">
    <property type="entry name" value="F-box-like"/>
    <property type="match status" value="1"/>
</dbReference>
<feature type="domain" description="F-box" evidence="2">
    <location>
        <begin position="27"/>
        <end position="56"/>
    </location>
</feature>
<accession>A0AAQ3KNM9</accession>
<evidence type="ECO:0000313" key="3">
    <source>
        <dbReference type="EMBL" id="WOL12228.1"/>
    </source>
</evidence>
<organism evidence="3 4">
    <name type="scientific">Canna indica</name>
    <name type="common">Indian-shot</name>
    <dbReference type="NCBI Taxonomy" id="4628"/>
    <lineage>
        <taxon>Eukaryota</taxon>
        <taxon>Viridiplantae</taxon>
        <taxon>Streptophyta</taxon>
        <taxon>Embryophyta</taxon>
        <taxon>Tracheophyta</taxon>
        <taxon>Spermatophyta</taxon>
        <taxon>Magnoliopsida</taxon>
        <taxon>Liliopsida</taxon>
        <taxon>Zingiberales</taxon>
        <taxon>Cannaceae</taxon>
        <taxon>Canna</taxon>
    </lineage>
</organism>